<evidence type="ECO:0000256" key="1">
    <source>
        <dbReference type="SAM" id="MobiDB-lite"/>
    </source>
</evidence>
<proteinExistence type="predicted"/>
<evidence type="ECO:0000313" key="2">
    <source>
        <dbReference type="EnsemblPlants" id="cds.evm.model.01.128"/>
    </source>
</evidence>
<accession>A0A803NGD3</accession>
<evidence type="ECO:0000313" key="3">
    <source>
        <dbReference type="Proteomes" id="UP000596661"/>
    </source>
</evidence>
<feature type="region of interest" description="Disordered" evidence="1">
    <location>
        <begin position="47"/>
        <end position="78"/>
    </location>
</feature>
<dbReference type="EnsemblPlants" id="evm.model.01.128">
    <property type="protein sequence ID" value="cds.evm.model.01.128"/>
    <property type="gene ID" value="evm.TU.01.128"/>
</dbReference>
<dbReference type="PANTHER" id="PTHR34779">
    <property type="entry name" value="OS09G0542900 PROTEIN"/>
    <property type="match status" value="1"/>
</dbReference>
<protein>
    <submittedName>
        <fullName evidence="2">Uncharacterized protein</fullName>
    </submittedName>
</protein>
<dbReference type="Gramene" id="evm.model.01.128">
    <property type="protein sequence ID" value="cds.evm.model.01.128"/>
    <property type="gene ID" value="evm.TU.01.128"/>
</dbReference>
<keyword evidence="3" id="KW-1185">Reference proteome</keyword>
<dbReference type="InterPro" id="IPR038796">
    <property type="entry name" value="At1g76070-like"/>
</dbReference>
<sequence>MEKLKKKIAKLFPQAVTFTSPPPSPRKVPNALLLVSLVPAEARLRPNYGTSFDTKEPSSPKIFKGQRTRIKGGGKDHRSVVKKVPSLGLMKKFESGRGGVLSDFEWTAHLAVLGPDSENCHIEIESKKEVNLWQRRNKPGPPPPLLLQM</sequence>
<dbReference type="AlphaFoldDB" id="A0A803NGD3"/>
<dbReference type="EMBL" id="UZAU01000006">
    <property type="status" value="NOT_ANNOTATED_CDS"/>
    <property type="molecule type" value="Genomic_DNA"/>
</dbReference>
<reference evidence="2" key="1">
    <citation type="submission" date="2018-11" db="EMBL/GenBank/DDBJ databases">
        <authorList>
            <person name="Grassa J C."/>
        </authorList>
    </citation>
    <scope>NUCLEOTIDE SEQUENCE [LARGE SCALE GENOMIC DNA]</scope>
</reference>
<reference evidence="2" key="2">
    <citation type="submission" date="2021-03" db="UniProtKB">
        <authorList>
            <consortium name="EnsemblPlants"/>
        </authorList>
    </citation>
    <scope>IDENTIFICATION</scope>
</reference>
<organism evidence="2 3">
    <name type="scientific">Cannabis sativa</name>
    <name type="common">Hemp</name>
    <name type="synonym">Marijuana</name>
    <dbReference type="NCBI Taxonomy" id="3483"/>
    <lineage>
        <taxon>Eukaryota</taxon>
        <taxon>Viridiplantae</taxon>
        <taxon>Streptophyta</taxon>
        <taxon>Embryophyta</taxon>
        <taxon>Tracheophyta</taxon>
        <taxon>Spermatophyta</taxon>
        <taxon>Magnoliopsida</taxon>
        <taxon>eudicotyledons</taxon>
        <taxon>Gunneridae</taxon>
        <taxon>Pentapetalae</taxon>
        <taxon>rosids</taxon>
        <taxon>fabids</taxon>
        <taxon>Rosales</taxon>
        <taxon>Cannabaceae</taxon>
        <taxon>Cannabis</taxon>
    </lineage>
</organism>
<dbReference type="PANTHER" id="PTHR34779:SF1">
    <property type="entry name" value="OS09G0542900 PROTEIN"/>
    <property type="match status" value="1"/>
</dbReference>
<name>A0A803NGD3_CANSA</name>
<dbReference type="Proteomes" id="UP000596661">
    <property type="component" value="Chromosome 1"/>
</dbReference>